<keyword evidence="2" id="KW-0328">Glycosyltransferase</keyword>
<dbReference type="InterPro" id="IPR002213">
    <property type="entry name" value="UDP_glucos_trans"/>
</dbReference>
<dbReference type="CDD" id="cd03784">
    <property type="entry name" value="GT1_Gtf-like"/>
    <property type="match status" value="1"/>
</dbReference>
<evidence type="ECO:0000313" key="6">
    <source>
        <dbReference type="EnsemblMetazoa" id="XP_011683617"/>
    </source>
</evidence>
<comment type="similarity">
    <text evidence="1">Belongs to the UDP-glycosyltransferase family.</text>
</comment>
<dbReference type="FunFam" id="3.40.50.2000:FF:000546">
    <property type="entry name" value="Uncharacterized protein"/>
    <property type="match status" value="1"/>
</dbReference>
<dbReference type="OrthoDB" id="5835829at2759"/>
<evidence type="ECO:0000313" key="7">
    <source>
        <dbReference type="Proteomes" id="UP000007110"/>
    </source>
</evidence>
<dbReference type="AlphaFoldDB" id="A0A7M7HN19"/>
<dbReference type="Proteomes" id="UP000007110">
    <property type="component" value="Unassembled WGS sequence"/>
</dbReference>
<dbReference type="OMA" id="KLDFNTM"/>
<dbReference type="KEGG" id="spu:580846"/>
<dbReference type="GO" id="GO:0008194">
    <property type="term" value="F:UDP-glycosyltransferase activity"/>
    <property type="evidence" value="ECO:0000318"/>
    <property type="project" value="GO_Central"/>
</dbReference>
<feature type="transmembrane region" description="Helical" evidence="4">
    <location>
        <begin position="503"/>
        <end position="522"/>
    </location>
</feature>
<dbReference type="PANTHER" id="PTHR48043">
    <property type="entry name" value="EG:EG0003.4 PROTEIN-RELATED"/>
    <property type="match status" value="1"/>
</dbReference>
<feature type="signal peptide" evidence="5">
    <location>
        <begin position="1"/>
        <end position="25"/>
    </location>
</feature>
<dbReference type="GeneID" id="580846"/>
<organism evidence="6 7">
    <name type="scientific">Strongylocentrotus purpuratus</name>
    <name type="common">Purple sea urchin</name>
    <dbReference type="NCBI Taxonomy" id="7668"/>
    <lineage>
        <taxon>Eukaryota</taxon>
        <taxon>Metazoa</taxon>
        <taxon>Echinodermata</taxon>
        <taxon>Eleutherozoa</taxon>
        <taxon>Echinozoa</taxon>
        <taxon>Echinoidea</taxon>
        <taxon>Euechinoidea</taxon>
        <taxon>Echinacea</taxon>
        <taxon>Camarodonta</taxon>
        <taxon>Echinidea</taxon>
        <taxon>Strongylocentrotidae</taxon>
        <taxon>Strongylocentrotus</taxon>
    </lineage>
</organism>
<dbReference type="FunCoup" id="A0A7M7HN19">
    <property type="interactions" value="290"/>
</dbReference>
<keyword evidence="4" id="KW-0812">Transmembrane</keyword>
<keyword evidence="3" id="KW-0808">Transferase</keyword>
<reference evidence="6" key="2">
    <citation type="submission" date="2021-01" db="UniProtKB">
        <authorList>
            <consortium name="EnsemblMetazoa"/>
        </authorList>
    </citation>
    <scope>IDENTIFICATION</scope>
</reference>
<dbReference type="Pfam" id="PF00201">
    <property type="entry name" value="UDPGT"/>
    <property type="match status" value="1"/>
</dbReference>
<keyword evidence="4" id="KW-0472">Membrane</keyword>
<dbReference type="RefSeq" id="XP_011683617.2">
    <property type="nucleotide sequence ID" value="XM_011685315.2"/>
</dbReference>
<evidence type="ECO:0008006" key="8">
    <source>
        <dbReference type="Google" id="ProtNLM"/>
    </source>
</evidence>
<evidence type="ECO:0000256" key="4">
    <source>
        <dbReference type="SAM" id="Phobius"/>
    </source>
</evidence>
<evidence type="ECO:0000256" key="1">
    <source>
        <dbReference type="ARBA" id="ARBA00009995"/>
    </source>
</evidence>
<keyword evidence="4" id="KW-1133">Transmembrane helix</keyword>
<sequence>MASFRFPVVLAMGMALIMVIPRANGAKFLATLFHPMAQASHNRFVGGITTSLIGRGHEVTVLAADTYDFKGLKKDVAATRVLTFKAQTPSSVRKEMGKALSADQASNPTFQLLSELARLAMMLKALNYIAVQNCADMFDNRDVMNGLLKEKFDLLLVEMFEPCDALLAEYLNVPFVVMTGSLRHPVFNEHIYNIPIPSSYVPFNPSGALTDEMSFSQRLQNFLEANVFRKLLDYMQISSFRTIQLQHNIGTAFSVRELIGRAELWLCHIDFALDFPHPIAPNWISIAGLLSDAETKPLPKDLEDFVQGSGDHGVIVFSLGSTDMNLLNSENDELFAKAFSQLPQRVLWKYIGSPPRYLGNNTRLMSWLPQSDLLAHPKTKLLFYHGGMAGVYEAMHFKKPMVLLPLFADQPGIGARIEKKGMGVVLSKSSLSVEAITTAIRLVLTDPSYKTNVEKYGSISKDTIVSPMETAMFWIEHINKFGGSHLKSRAGELNFITLNSLDVVAFILIIVLLGLYLDYVILRSCYRFMCGRKTVKTKSD</sequence>
<evidence type="ECO:0000256" key="3">
    <source>
        <dbReference type="ARBA" id="ARBA00022679"/>
    </source>
</evidence>
<keyword evidence="5" id="KW-0732">Signal</keyword>
<dbReference type="FunFam" id="3.40.50.2000:FF:000205">
    <property type="entry name" value="UDP-glucuronosyltransferase"/>
    <property type="match status" value="1"/>
</dbReference>
<dbReference type="Gene3D" id="3.40.50.2000">
    <property type="entry name" value="Glycogen Phosphorylase B"/>
    <property type="match status" value="2"/>
</dbReference>
<accession>A0A7M7HN19</accession>
<protein>
    <recommendedName>
        <fullName evidence="8">UDP-glucuronosyltransferase</fullName>
    </recommendedName>
</protein>
<name>A0A7M7HN19_STRPU</name>
<evidence type="ECO:0000256" key="5">
    <source>
        <dbReference type="SAM" id="SignalP"/>
    </source>
</evidence>
<keyword evidence="7" id="KW-1185">Reference proteome</keyword>
<dbReference type="InterPro" id="IPR050271">
    <property type="entry name" value="UDP-glycosyltransferase"/>
</dbReference>
<evidence type="ECO:0000256" key="2">
    <source>
        <dbReference type="ARBA" id="ARBA00022676"/>
    </source>
</evidence>
<dbReference type="SUPFAM" id="SSF53756">
    <property type="entry name" value="UDP-Glycosyltransferase/glycogen phosphorylase"/>
    <property type="match status" value="1"/>
</dbReference>
<feature type="chain" id="PRO_5029700816" description="UDP-glucuronosyltransferase" evidence="5">
    <location>
        <begin position="26"/>
        <end position="540"/>
    </location>
</feature>
<dbReference type="PANTHER" id="PTHR48043:SF145">
    <property type="entry name" value="FI06409P-RELATED"/>
    <property type="match status" value="1"/>
</dbReference>
<dbReference type="EnsemblMetazoa" id="XM_011685315">
    <property type="protein sequence ID" value="XP_011683617"/>
    <property type="gene ID" value="LOC580846"/>
</dbReference>
<proteinExistence type="inferred from homology"/>
<dbReference type="InParanoid" id="A0A7M7HN19"/>
<reference evidence="7" key="1">
    <citation type="submission" date="2015-02" db="EMBL/GenBank/DDBJ databases">
        <title>Genome sequencing for Strongylocentrotus purpuratus.</title>
        <authorList>
            <person name="Murali S."/>
            <person name="Liu Y."/>
            <person name="Vee V."/>
            <person name="English A."/>
            <person name="Wang M."/>
            <person name="Skinner E."/>
            <person name="Han Y."/>
            <person name="Muzny D.M."/>
            <person name="Worley K.C."/>
            <person name="Gibbs R.A."/>
        </authorList>
    </citation>
    <scope>NUCLEOTIDE SEQUENCE</scope>
</reference>